<dbReference type="Pfam" id="PF10082">
    <property type="entry name" value="BBP2_2"/>
    <property type="match status" value="1"/>
</dbReference>
<accession>A0A840HRX1</accession>
<dbReference type="EMBL" id="JACHOV010000003">
    <property type="protein sequence ID" value="MBB4640705.1"/>
    <property type="molecule type" value="Genomic_DNA"/>
</dbReference>
<dbReference type="Proteomes" id="UP000575068">
    <property type="component" value="Unassembled WGS sequence"/>
</dbReference>
<evidence type="ECO:0000313" key="2">
    <source>
        <dbReference type="EMBL" id="MBB4640705.1"/>
    </source>
</evidence>
<proteinExistence type="predicted"/>
<reference evidence="2 3" key="1">
    <citation type="submission" date="2020-08" db="EMBL/GenBank/DDBJ databases">
        <title>Genomic Encyclopedia of Type Strains, Phase IV (KMG-IV): sequencing the most valuable type-strain genomes for metagenomic binning, comparative biology and taxonomic classification.</title>
        <authorList>
            <person name="Goeker M."/>
        </authorList>
    </citation>
    <scope>NUCLEOTIDE SEQUENCE [LARGE SCALE GENOMIC DNA]</scope>
    <source>
        <strain evidence="2 3">DSM 7465</strain>
    </source>
</reference>
<gene>
    <name evidence="2" type="ORF">HNQ99_000998</name>
</gene>
<organism evidence="2 3">
    <name type="scientific">Rhizorhapis suberifaciens</name>
    <name type="common">corky root of lettuce</name>
    <dbReference type="NCBI Taxonomy" id="13656"/>
    <lineage>
        <taxon>Bacteria</taxon>
        <taxon>Pseudomonadati</taxon>
        <taxon>Pseudomonadota</taxon>
        <taxon>Alphaproteobacteria</taxon>
        <taxon>Sphingomonadales</taxon>
        <taxon>Sphingomonadaceae</taxon>
        <taxon>Rhizorhapis</taxon>
    </lineage>
</organism>
<dbReference type="InterPro" id="IPR018759">
    <property type="entry name" value="BBP2_2"/>
</dbReference>
<sequence length="416" mass="46380">MQNQRRIAARSLWPVLAAAGVLGSVTPALAQLEPEGFKAERKMPEGYEPRTLQAGNFIIRPELDVTGYYDNNIYAEESGKDNDVVINAVPRIAFDLDNQKLAWTTQGFVGLRRYVDHESENSTTFGAMSRIVARPSEQAQFGGSVRFVRTAEERGDPEARTDTTVGPRLFNEYGGDLFASIRGSRLGVQVRGEVEKLDYRNPVDDERDRTTYTGTVRALYLVSGALNVFGQGQVRRRDYRLGTSVVGVDRDSTTYNASAGVQIDPGGKLSGDIYAGAYRFDPDDPTLKKDTGFHFGAGLNYQVTPRTELELTAFRGDVATVQPGVTGRTDMRVRLGVEQEIRHNIRFGGGVEYRDTRYRGISGIDQDRVIVDGELEYLLNRLVSFSALGRYTGRQSEVQGEDYNRWQLGLAVRLRY</sequence>
<name>A0A840HRX1_9SPHN</name>
<feature type="signal peptide" evidence="1">
    <location>
        <begin position="1"/>
        <end position="30"/>
    </location>
</feature>
<evidence type="ECO:0000313" key="3">
    <source>
        <dbReference type="Proteomes" id="UP000575068"/>
    </source>
</evidence>
<comment type="caution">
    <text evidence="2">The sequence shown here is derived from an EMBL/GenBank/DDBJ whole genome shotgun (WGS) entry which is preliminary data.</text>
</comment>
<keyword evidence="1" id="KW-0732">Signal</keyword>
<evidence type="ECO:0008006" key="4">
    <source>
        <dbReference type="Google" id="ProtNLM"/>
    </source>
</evidence>
<keyword evidence="3" id="KW-1185">Reference proteome</keyword>
<feature type="chain" id="PRO_5032369494" description="Outer membrane beta-barrel protein" evidence="1">
    <location>
        <begin position="31"/>
        <end position="416"/>
    </location>
</feature>
<dbReference type="AlphaFoldDB" id="A0A840HRX1"/>
<protein>
    <recommendedName>
        <fullName evidence="4">Outer membrane beta-barrel protein</fullName>
    </recommendedName>
</protein>
<dbReference type="SUPFAM" id="SSF56935">
    <property type="entry name" value="Porins"/>
    <property type="match status" value="1"/>
</dbReference>
<evidence type="ECO:0000256" key="1">
    <source>
        <dbReference type="SAM" id="SignalP"/>
    </source>
</evidence>